<gene>
    <name evidence="2" type="ORF">PM001_LOCUS30409</name>
</gene>
<dbReference type="EMBL" id="CAKLBY020000320">
    <property type="protein sequence ID" value="CAK7945259.1"/>
    <property type="molecule type" value="Genomic_DNA"/>
</dbReference>
<dbReference type="Proteomes" id="UP001162060">
    <property type="component" value="Unassembled WGS sequence"/>
</dbReference>
<dbReference type="Gene3D" id="1.10.238.10">
    <property type="entry name" value="EF-hand"/>
    <property type="match status" value="1"/>
</dbReference>
<evidence type="ECO:0000256" key="1">
    <source>
        <dbReference type="SAM" id="Coils"/>
    </source>
</evidence>
<dbReference type="AlphaFoldDB" id="A0AAV1VEA6"/>
<evidence type="ECO:0000313" key="2">
    <source>
        <dbReference type="EMBL" id="CAK7945259.1"/>
    </source>
</evidence>
<name>A0AAV1VEA6_9STRA</name>
<protein>
    <submittedName>
        <fullName evidence="2">Uncharacterized protein</fullName>
    </submittedName>
</protein>
<feature type="coiled-coil region" evidence="1">
    <location>
        <begin position="218"/>
        <end position="245"/>
    </location>
</feature>
<comment type="caution">
    <text evidence="2">The sequence shown here is derived from an EMBL/GenBank/DDBJ whole genome shotgun (WGS) entry which is preliminary data.</text>
</comment>
<evidence type="ECO:0000313" key="3">
    <source>
        <dbReference type="Proteomes" id="UP001162060"/>
    </source>
</evidence>
<organism evidence="2 3">
    <name type="scientific">Peronospora matthiolae</name>
    <dbReference type="NCBI Taxonomy" id="2874970"/>
    <lineage>
        <taxon>Eukaryota</taxon>
        <taxon>Sar</taxon>
        <taxon>Stramenopiles</taxon>
        <taxon>Oomycota</taxon>
        <taxon>Peronosporomycetes</taxon>
        <taxon>Peronosporales</taxon>
        <taxon>Peronosporaceae</taxon>
        <taxon>Peronospora</taxon>
    </lineage>
</organism>
<sequence>MTFLASFPTSPGHDDLVLDTHLYTMIDLEGSRYRAFFAKLTTSDGPLPLLARKAAVQFFCKSSLSLDHVQELYRRIKELQLLRDSDHVNETEFVLGMHFIVCMTKRKLESIPRPFPKYLFPTLDLTPERPMEEHMSVTQPRASGALVSFVATSSLADAKSFLDLLTAAGRTKQEEVEVLSSISQALAKAELDLKTSVERVSDQVDQLGYPVPRVLRAVDALEELKNLMQQHVLAAKQEIQSVQEQDKETRTVTFEVEQDSTLRRKDPLDVATDLTQELVALQVQTAQLVAKKADLDGRLAAVKAGDLTAGSFEQRTNGVALNESKNTTFALSKGALTVGELGTALASTAPSKSSELVLTHSRNAVSCKDVGTHGTAASRVACPAQAFGLKIEQPPTSNDPFDFVSPPAVSSAADALELKKSAWDPFQ</sequence>
<keyword evidence="1" id="KW-0175">Coiled coil</keyword>
<proteinExistence type="predicted"/>
<reference evidence="2" key="1">
    <citation type="submission" date="2024-01" db="EMBL/GenBank/DDBJ databases">
        <authorList>
            <person name="Webb A."/>
        </authorList>
    </citation>
    <scope>NUCLEOTIDE SEQUENCE</scope>
    <source>
        <strain evidence="2">Pm1</strain>
    </source>
</reference>
<accession>A0AAV1VEA6</accession>